<dbReference type="OrthoDB" id="436388at2"/>
<accession>A0A1U7IK52</accession>
<dbReference type="Proteomes" id="UP000185860">
    <property type="component" value="Unassembled WGS sequence"/>
</dbReference>
<dbReference type="InterPro" id="IPR012334">
    <property type="entry name" value="Pectin_lyas_fold"/>
</dbReference>
<dbReference type="SUPFAM" id="SSF51126">
    <property type="entry name" value="Pectin lyase-like"/>
    <property type="match status" value="1"/>
</dbReference>
<dbReference type="STRING" id="454136.NIES2119_12895"/>
<evidence type="ECO:0000256" key="1">
    <source>
        <dbReference type="SAM" id="Phobius"/>
    </source>
</evidence>
<protein>
    <recommendedName>
        <fullName evidence="4">Pectate lyase superfamily protein domain-containing protein</fullName>
    </recommendedName>
</protein>
<evidence type="ECO:0008006" key="4">
    <source>
        <dbReference type="Google" id="ProtNLM"/>
    </source>
</evidence>
<dbReference type="Gene3D" id="2.160.20.10">
    <property type="entry name" value="Single-stranded right-handed beta-helix, Pectin lyase-like"/>
    <property type="match status" value="1"/>
</dbReference>
<evidence type="ECO:0000313" key="2">
    <source>
        <dbReference type="EMBL" id="OKH37597.1"/>
    </source>
</evidence>
<dbReference type="EMBL" id="MRCE01000011">
    <property type="protein sequence ID" value="OKH37597.1"/>
    <property type="molecule type" value="Genomic_DNA"/>
</dbReference>
<organism evidence="2 3">
    <name type="scientific">[Phormidium ambiguum] IAM M-71</name>
    <dbReference type="NCBI Taxonomy" id="454136"/>
    <lineage>
        <taxon>Bacteria</taxon>
        <taxon>Bacillati</taxon>
        <taxon>Cyanobacteriota</taxon>
        <taxon>Cyanophyceae</taxon>
        <taxon>Oscillatoriophycideae</taxon>
        <taxon>Aerosakkonematales</taxon>
        <taxon>Aerosakkonemataceae</taxon>
        <taxon>Floridanema</taxon>
    </lineage>
</organism>
<proteinExistence type="predicted"/>
<dbReference type="AlphaFoldDB" id="A0A1U7IK52"/>
<gene>
    <name evidence="2" type="ORF">NIES2119_12895</name>
</gene>
<keyword evidence="1" id="KW-0472">Membrane</keyword>
<keyword evidence="1" id="KW-0812">Transmembrane</keyword>
<dbReference type="InterPro" id="IPR011050">
    <property type="entry name" value="Pectin_lyase_fold/virulence"/>
</dbReference>
<sequence>MENLSRRNLIKYLLFFCLGLGIFLILAGAIYFFFGSNSPKINPQSSSVISLDRSQNCGSKSSGPTDNPILVKYGENAYPWTNNIKWNCVYNIKDFSGKNLGEQFNSAMNAAVFNGGGVIYFPAGTYNFTDSIFLKNGVIIRGETPKVIDAKVDGYVLTSKLVFPKYEPNFSSKGTDNTTGFKKIFTSNAELDSNIGLINLDINRAGINFGGEIDRVKKQNIIIFGVRNNNVADPDNKVPDSSFQESWMRYSDRFTANIKVSALANVLIANNRLNDSITDNYDQPGYKVQSLDKKEVITYVEGNKVPFDYGNHYGIVVNRTKSQGFALAGNPKNEPGLFRKGIVIRDNWVFHKMRVGIHAAGDGLMIKDNVILDRVNKQWWTDPTGIRQPRGAVTFENRAIDWSGWNVQIEGNNYQVYRHRVMDTPYLSVDGEGILIQECCGGTTVNKAAIINNQGNGYIGIYKVPEIKNVTIRGNKLSSSEVDKYMIYVVADTNKAPYSMSQVLIEDNELSGGIVAKSSLGGTGNIIRNNSGKNGTIEYSCNITVDNNTRFIVKPCLPEKK</sequence>
<name>A0A1U7IK52_9CYAN</name>
<keyword evidence="1" id="KW-1133">Transmembrane helix</keyword>
<reference evidence="2 3" key="1">
    <citation type="submission" date="2016-11" db="EMBL/GenBank/DDBJ databases">
        <title>Draft Genome Sequences of Nine Cyanobacterial Strains from Diverse Habitats.</title>
        <authorList>
            <person name="Zhu T."/>
            <person name="Hou S."/>
            <person name="Lu X."/>
            <person name="Hess W.R."/>
        </authorList>
    </citation>
    <scope>NUCLEOTIDE SEQUENCE [LARGE SCALE GENOMIC DNA]</scope>
    <source>
        <strain evidence="2 3">IAM M-71</strain>
    </source>
</reference>
<comment type="caution">
    <text evidence="2">The sequence shown here is derived from an EMBL/GenBank/DDBJ whole genome shotgun (WGS) entry which is preliminary data.</text>
</comment>
<feature type="transmembrane region" description="Helical" evidence="1">
    <location>
        <begin position="12"/>
        <end position="34"/>
    </location>
</feature>
<dbReference type="RefSeq" id="WP_073593885.1">
    <property type="nucleotide sequence ID" value="NZ_MRCE01000011.1"/>
</dbReference>
<evidence type="ECO:0000313" key="3">
    <source>
        <dbReference type="Proteomes" id="UP000185860"/>
    </source>
</evidence>